<evidence type="ECO:0000259" key="1">
    <source>
        <dbReference type="Pfam" id="PF20629"/>
    </source>
</evidence>
<dbReference type="GO" id="GO:0019698">
    <property type="term" value="P:D-galacturonate catabolic process"/>
    <property type="evidence" value="ECO:0007669"/>
    <property type="project" value="TreeGrafter"/>
</dbReference>
<dbReference type="PANTHER" id="PTHR30536:SF5">
    <property type="entry name" value="ALTRONATE DEHYDRATASE"/>
    <property type="match status" value="1"/>
</dbReference>
<feature type="domain" description="D-galactarate/Altronate dehydratase C-terminal" evidence="1">
    <location>
        <begin position="2"/>
        <end position="75"/>
    </location>
</feature>
<dbReference type="EMBL" id="JAAEEH010000089">
    <property type="protein sequence ID" value="NDL68882.1"/>
    <property type="molecule type" value="Genomic_DNA"/>
</dbReference>
<protein>
    <submittedName>
        <fullName evidence="2">UxaA family hydrolase</fullName>
    </submittedName>
</protein>
<dbReference type="Proteomes" id="UP000461585">
    <property type="component" value="Unassembled WGS sequence"/>
</dbReference>
<dbReference type="InterPro" id="IPR048332">
    <property type="entry name" value="GD_AH_C"/>
</dbReference>
<sequence>PFGGFVPTMKISTNTDLARKKPGWIDFDAGQLIGQKSMPELLEEFIEKVVAVADGAWVNNEKNDYREIAIFKSGVTL</sequence>
<reference evidence="2 3" key="1">
    <citation type="submission" date="2020-01" db="EMBL/GenBank/DDBJ databases">
        <title>Anaeroalcalibacter tamaniensis gen. nov., sp. nov., moderately halophilic strictly anaerobic fermenter bacterium from mud volcano of Taman peninsula.</title>
        <authorList>
            <person name="Frolova A."/>
            <person name="Merkel A.Y."/>
            <person name="Slobodkin A.I."/>
        </authorList>
    </citation>
    <scope>NUCLEOTIDE SEQUENCE [LARGE SCALE GENOMIC DNA]</scope>
    <source>
        <strain evidence="2 3">F-3ap</strain>
    </source>
</reference>
<dbReference type="GO" id="GO:0016787">
    <property type="term" value="F:hydrolase activity"/>
    <property type="evidence" value="ECO:0007669"/>
    <property type="project" value="UniProtKB-KW"/>
</dbReference>
<dbReference type="Pfam" id="PF20629">
    <property type="entry name" value="GD_AH_C"/>
    <property type="match status" value="1"/>
</dbReference>
<proteinExistence type="predicted"/>
<evidence type="ECO:0000313" key="2">
    <source>
        <dbReference type="EMBL" id="NDL68882.1"/>
    </source>
</evidence>
<feature type="non-terminal residue" evidence="2">
    <location>
        <position position="1"/>
    </location>
</feature>
<accession>A0A7X5KPR8</accession>
<comment type="caution">
    <text evidence="2">The sequence shown here is derived from an EMBL/GenBank/DDBJ whole genome shotgun (WGS) entry which is preliminary data.</text>
</comment>
<organism evidence="2 3">
    <name type="scientific">Anaerotalea alkaliphila</name>
    <dbReference type="NCBI Taxonomy" id="2662126"/>
    <lineage>
        <taxon>Bacteria</taxon>
        <taxon>Bacillati</taxon>
        <taxon>Bacillota</taxon>
        <taxon>Clostridia</taxon>
        <taxon>Eubacteriales</taxon>
        <taxon>Anaerotalea</taxon>
    </lineage>
</organism>
<dbReference type="AlphaFoldDB" id="A0A7X5KPR8"/>
<gene>
    <name evidence="2" type="ORF">GXN74_14215</name>
</gene>
<dbReference type="InterPro" id="IPR052172">
    <property type="entry name" value="UxaA_altronate/galactarate_dh"/>
</dbReference>
<evidence type="ECO:0000313" key="3">
    <source>
        <dbReference type="Proteomes" id="UP000461585"/>
    </source>
</evidence>
<dbReference type="PANTHER" id="PTHR30536">
    <property type="entry name" value="ALTRONATE/GALACTARATE DEHYDRATASE"/>
    <property type="match status" value="1"/>
</dbReference>
<name>A0A7X5KPR8_9FIRM</name>
<keyword evidence="2" id="KW-0378">Hydrolase</keyword>
<keyword evidence="3" id="KW-1185">Reference proteome</keyword>